<keyword evidence="1" id="KW-0472">Membrane</keyword>
<dbReference type="EMBL" id="LVHI01000023">
    <property type="protein sequence ID" value="OAK52899.1"/>
    <property type="molecule type" value="Genomic_DNA"/>
</dbReference>
<evidence type="ECO:0000256" key="1">
    <source>
        <dbReference type="SAM" id="Phobius"/>
    </source>
</evidence>
<organism evidence="2 3">
    <name type="scientific">Rhodococcoides kyotonense</name>
    <dbReference type="NCBI Taxonomy" id="398843"/>
    <lineage>
        <taxon>Bacteria</taxon>
        <taxon>Bacillati</taxon>
        <taxon>Actinomycetota</taxon>
        <taxon>Actinomycetes</taxon>
        <taxon>Mycobacteriales</taxon>
        <taxon>Nocardiaceae</taxon>
        <taxon>Rhodococcoides</taxon>
    </lineage>
</organism>
<keyword evidence="3" id="KW-1185">Reference proteome</keyword>
<protein>
    <submittedName>
        <fullName evidence="2">Uncharacterized protein</fullName>
    </submittedName>
</protein>
<keyword evidence="1" id="KW-0812">Transmembrane</keyword>
<feature type="transmembrane region" description="Helical" evidence="1">
    <location>
        <begin position="61"/>
        <end position="80"/>
    </location>
</feature>
<comment type="caution">
    <text evidence="2">The sequence shown here is derived from an EMBL/GenBank/DDBJ whole genome shotgun (WGS) entry which is preliminary data.</text>
</comment>
<keyword evidence="1" id="KW-1133">Transmembrane helix</keyword>
<evidence type="ECO:0000313" key="3">
    <source>
        <dbReference type="Proteomes" id="UP000077519"/>
    </source>
</evidence>
<gene>
    <name evidence="2" type="ORF">A3K89_06960</name>
</gene>
<proteinExistence type="predicted"/>
<sequence>MSGAVTAGLVVLAVVVVGTQYLGSQRGFPGPGTVSVASHIGAAIVAIVLQRIADHRARAVSVIASLLVFALAGVLLWTQWWG</sequence>
<reference evidence="2 3" key="1">
    <citation type="submission" date="2016-03" db="EMBL/GenBank/DDBJ databases">
        <title>Genome sequence of Rhodococcus kyotonensis KB10.</title>
        <authorList>
            <person name="Jeong H."/>
            <person name="Hong C.E."/>
            <person name="Jo S.H."/>
            <person name="Park J.M."/>
        </authorList>
    </citation>
    <scope>NUCLEOTIDE SEQUENCE [LARGE SCALE GENOMIC DNA]</scope>
    <source>
        <strain evidence="2 3">KB10</strain>
    </source>
</reference>
<accession>A0A177YCI5</accession>
<name>A0A177YCI5_9NOCA</name>
<feature type="transmembrane region" description="Helical" evidence="1">
    <location>
        <begin position="28"/>
        <end position="49"/>
    </location>
</feature>
<dbReference type="AlphaFoldDB" id="A0A177YCI5"/>
<evidence type="ECO:0000313" key="2">
    <source>
        <dbReference type="EMBL" id="OAK52899.1"/>
    </source>
</evidence>
<dbReference type="Proteomes" id="UP000077519">
    <property type="component" value="Unassembled WGS sequence"/>
</dbReference>